<keyword evidence="3" id="KW-1185">Reference proteome</keyword>
<accession>A0A1A9GJI2</accession>
<proteinExistence type="predicted"/>
<dbReference type="PATRIC" id="fig|1300347.3.peg.1797"/>
<feature type="domain" description="HNH nuclease" evidence="1">
    <location>
        <begin position="345"/>
        <end position="397"/>
    </location>
</feature>
<gene>
    <name evidence="2" type="ORF">I601_1795</name>
</gene>
<sequence length="420" mass="45284">MATTALHPIGDAVARVHSVLDDVAETPAWSMGQADAAEVLVQIARAEARLVELRSRALVQAEAVAVQDRNASPSLAVWHAYVTRSTKRESFREVHLATGLTRYGVVREALGRGDLVAEQASVIVNALDVLPDDLDTSVLEQAAKALVAYGEVHDAKALRILGRRILEVVAPEVAEAWEAEQLAKAEREAEKAAVFRIRQDGEGRCKGSFTVPLLVGQMLERALLAFAAPKHQIATRTGQDGQDDAPLPVRRPTAQRLGAAFVELIERLDPTTLPRAGGVNATVVVTMTAASLMGGLAAATLDTGARVSAATARRLACESGIVPVVLGGKSQPLDVGRTKRFFTYAQRLALAVRDRGCTAEGCDAPPAMCHAHHDDPWSCHGHTDLARGRLLCPFHHRRIHDPEYEVDVGADNQVRFHRRT</sequence>
<dbReference type="CDD" id="cd00085">
    <property type="entry name" value="HNHc"/>
    <property type="match status" value="1"/>
</dbReference>
<dbReference type="AlphaFoldDB" id="A0A1A9GJI2"/>
<reference evidence="2 3" key="1">
    <citation type="submission" date="2016-03" db="EMBL/GenBank/DDBJ databases">
        <title>Complete genome sequence of a soil Actinobacterium, Nocardioides dokdonensis FR1436.</title>
        <authorList>
            <person name="Kwon S.-K."/>
            <person name="Kim K."/>
            <person name="Kim J.F."/>
        </authorList>
    </citation>
    <scope>NUCLEOTIDE SEQUENCE [LARGE SCALE GENOMIC DNA]</scope>
    <source>
        <strain evidence="2 3">FR1436</strain>
    </source>
</reference>
<evidence type="ECO:0000313" key="2">
    <source>
        <dbReference type="EMBL" id="ANH38226.1"/>
    </source>
</evidence>
<name>A0A1A9GJI2_9ACTN</name>
<dbReference type="RefSeq" id="WP_068108387.1">
    <property type="nucleotide sequence ID" value="NZ_CP015079.1"/>
</dbReference>
<dbReference type="Proteomes" id="UP000077868">
    <property type="component" value="Chromosome"/>
</dbReference>
<organism evidence="2 3">
    <name type="scientific">Nocardioides dokdonensis FR1436</name>
    <dbReference type="NCBI Taxonomy" id="1300347"/>
    <lineage>
        <taxon>Bacteria</taxon>
        <taxon>Bacillati</taxon>
        <taxon>Actinomycetota</taxon>
        <taxon>Actinomycetes</taxon>
        <taxon>Propionibacteriales</taxon>
        <taxon>Nocardioidaceae</taxon>
        <taxon>Nocardioides</taxon>
    </lineage>
</organism>
<dbReference type="OrthoDB" id="3634417at2"/>
<evidence type="ECO:0000313" key="3">
    <source>
        <dbReference type="Proteomes" id="UP000077868"/>
    </source>
</evidence>
<protein>
    <recommendedName>
        <fullName evidence="1">HNH nuclease domain-containing protein</fullName>
    </recommendedName>
</protein>
<dbReference type="EMBL" id="CP015079">
    <property type="protein sequence ID" value="ANH38226.1"/>
    <property type="molecule type" value="Genomic_DNA"/>
</dbReference>
<evidence type="ECO:0000259" key="1">
    <source>
        <dbReference type="SMART" id="SM00507"/>
    </source>
</evidence>
<dbReference type="Pfam" id="PF02720">
    <property type="entry name" value="DUF222"/>
    <property type="match status" value="1"/>
</dbReference>
<dbReference type="SMART" id="SM00507">
    <property type="entry name" value="HNHc"/>
    <property type="match status" value="1"/>
</dbReference>
<dbReference type="InterPro" id="IPR003870">
    <property type="entry name" value="DUF222"/>
</dbReference>
<dbReference type="InterPro" id="IPR003615">
    <property type="entry name" value="HNH_nuc"/>
</dbReference>
<dbReference type="KEGG" id="ndk:I601_1795"/>
<dbReference type="STRING" id="1300347.I601_1795"/>